<dbReference type="EMBL" id="JAGEOJ010000016">
    <property type="protein sequence ID" value="MBO2452528.1"/>
    <property type="molecule type" value="Genomic_DNA"/>
</dbReference>
<gene>
    <name evidence="2" type="ORF">J4573_35930</name>
</gene>
<feature type="region of interest" description="Disordered" evidence="1">
    <location>
        <begin position="64"/>
        <end position="91"/>
    </location>
</feature>
<organism evidence="2 3">
    <name type="scientific">Actinomadura barringtoniae</name>
    <dbReference type="NCBI Taxonomy" id="1427535"/>
    <lineage>
        <taxon>Bacteria</taxon>
        <taxon>Bacillati</taxon>
        <taxon>Actinomycetota</taxon>
        <taxon>Actinomycetes</taxon>
        <taxon>Streptosporangiales</taxon>
        <taxon>Thermomonosporaceae</taxon>
        <taxon>Actinomadura</taxon>
    </lineage>
</organism>
<name>A0A939T6Z1_9ACTN</name>
<dbReference type="AlphaFoldDB" id="A0A939T6Z1"/>
<comment type="caution">
    <text evidence="2">The sequence shown here is derived from an EMBL/GenBank/DDBJ whole genome shotgun (WGS) entry which is preliminary data.</text>
</comment>
<dbReference type="Proteomes" id="UP000669179">
    <property type="component" value="Unassembled WGS sequence"/>
</dbReference>
<proteinExistence type="predicted"/>
<accession>A0A939T6Z1</accession>
<evidence type="ECO:0000256" key="1">
    <source>
        <dbReference type="SAM" id="MobiDB-lite"/>
    </source>
</evidence>
<reference evidence="2" key="1">
    <citation type="submission" date="2021-03" db="EMBL/GenBank/DDBJ databases">
        <authorList>
            <person name="Kanchanasin P."/>
            <person name="Saeng-In P."/>
            <person name="Phongsopitanun W."/>
            <person name="Yuki M."/>
            <person name="Kudo T."/>
            <person name="Ohkuma M."/>
            <person name="Tanasupawat S."/>
        </authorList>
    </citation>
    <scope>NUCLEOTIDE SEQUENCE</scope>
    <source>
        <strain evidence="2">GKU 128</strain>
    </source>
</reference>
<keyword evidence="3" id="KW-1185">Reference proteome</keyword>
<sequence>MARGAARAVPPGPPVMASLVALVMALSACGSPGYHYVKNSAEKTYFKVPAEWQKIDQKTLDASLANEDPDSASARLRPKLTWSIDSGPTVR</sequence>
<dbReference type="PROSITE" id="PS51257">
    <property type="entry name" value="PROKAR_LIPOPROTEIN"/>
    <property type="match status" value="1"/>
</dbReference>
<evidence type="ECO:0000313" key="3">
    <source>
        <dbReference type="Proteomes" id="UP000669179"/>
    </source>
</evidence>
<protein>
    <submittedName>
        <fullName evidence="2">Uncharacterized protein</fullName>
    </submittedName>
</protein>
<evidence type="ECO:0000313" key="2">
    <source>
        <dbReference type="EMBL" id="MBO2452528.1"/>
    </source>
</evidence>
<dbReference type="RefSeq" id="WP_208260539.1">
    <property type="nucleotide sequence ID" value="NZ_JAGEOJ010000016.1"/>
</dbReference>